<evidence type="ECO:0000256" key="6">
    <source>
        <dbReference type="ARBA" id="ARBA00022840"/>
    </source>
</evidence>
<keyword evidence="4 12" id="KW-0132">Cell division</keyword>
<gene>
    <name evidence="12" type="primary">murF</name>
    <name evidence="11" type="synonym">murE</name>
    <name evidence="19" type="ORF">GH266_06695</name>
</gene>
<dbReference type="Gene3D" id="3.40.1190.10">
    <property type="entry name" value="Mur-like, catalytic domain"/>
    <property type="match status" value="2"/>
</dbReference>
<dbReference type="GO" id="GO:0071555">
    <property type="term" value="P:cell wall organization"/>
    <property type="evidence" value="ECO:0007669"/>
    <property type="project" value="UniProtKB-KW"/>
</dbReference>
<keyword evidence="9 12" id="KW-0131">Cell cycle</keyword>
<comment type="caution">
    <text evidence="11">Lacks conserved residue(s) required for the propagation of feature annotation.</text>
</comment>
<dbReference type="EMBL" id="CP046908">
    <property type="protein sequence ID" value="QGZ34227.1"/>
    <property type="molecule type" value="Genomic_DNA"/>
</dbReference>
<feature type="modified residue" description="N6-carboxylysine" evidence="11">
    <location>
        <position position="221"/>
    </location>
</feature>
<feature type="binding site" evidence="11">
    <location>
        <position position="457"/>
    </location>
    <ligand>
        <name>meso-2,6-diaminopimelate</name>
        <dbReference type="ChEBI" id="CHEBI:57791"/>
    </ligand>
</feature>
<evidence type="ECO:0000259" key="16">
    <source>
        <dbReference type="Pfam" id="PF01225"/>
    </source>
</evidence>
<comment type="function">
    <text evidence="11">Catalyzes the addition of meso-diaminopimelic acid to the nucleotide precursor UDP-N-acetylmuramoyl-L-alanyl-D-glutamate (UMAG) in the biosynthesis of bacterial cell-wall peptidoglycan.</text>
</comment>
<dbReference type="Pfam" id="PF08245">
    <property type="entry name" value="Mur_ligase_M"/>
    <property type="match status" value="2"/>
</dbReference>
<comment type="cofactor">
    <cofactor evidence="11">
        <name>Mg(2+)</name>
        <dbReference type="ChEBI" id="CHEBI:18420"/>
    </cofactor>
</comment>
<comment type="catalytic activity">
    <reaction evidence="12 14">
        <text>D-alanyl-D-alanine + UDP-N-acetyl-alpha-D-muramoyl-L-alanyl-gamma-D-glutamyl-meso-2,6-diaminopimelate + ATP = UDP-N-acetyl-alpha-D-muramoyl-L-alanyl-gamma-D-glutamyl-meso-2,6-diaminopimeloyl-D-alanyl-D-alanine + ADP + phosphate + H(+)</text>
        <dbReference type="Rhea" id="RHEA:28374"/>
        <dbReference type="ChEBI" id="CHEBI:15378"/>
        <dbReference type="ChEBI" id="CHEBI:30616"/>
        <dbReference type="ChEBI" id="CHEBI:43474"/>
        <dbReference type="ChEBI" id="CHEBI:57822"/>
        <dbReference type="ChEBI" id="CHEBI:61386"/>
        <dbReference type="ChEBI" id="CHEBI:83905"/>
        <dbReference type="ChEBI" id="CHEBI:456216"/>
        <dbReference type="EC" id="6.3.2.10"/>
    </reaction>
</comment>
<dbReference type="InterPro" id="IPR004101">
    <property type="entry name" value="Mur_ligase_C"/>
</dbReference>
<protein>
    <recommendedName>
        <fullName evidence="11 12">Multifunctional fusion protein</fullName>
    </recommendedName>
    <domain>
        <recommendedName>
            <fullName evidence="11">UDP-N-acetylmuramoyl-L-alanyl-D-glutamate--2,6-diaminopimelate ligase</fullName>
            <ecNumber evidence="11">6.3.2.13</ecNumber>
        </recommendedName>
        <alternativeName>
            <fullName evidence="11">Meso-A2pm-adding enzyme</fullName>
        </alternativeName>
        <alternativeName>
            <fullName evidence="11">Meso-diaminopimelate-adding enzyme</fullName>
        </alternativeName>
        <alternativeName>
            <fullName evidence="11">UDP-MurNAc-L-Ala-D-Glu:meso-diaminopimelate ligase</fullName>
        </alternativeName>
        <alternativeName>
            <fullName evidence="11">UDP-MurNAc-tripeptide synthetase</fullName>
        </alternativeName>
        <alternativeName>
            <fullName evidence="11">UDP-N-acetylmuramyl-tripeptide synthetase</fullName>
        </alternativeName>
    </domain>
    <domain>
        <recommendedName>
            <fullName evidence="12">UDP-N-acetylmuramoyl-tripeptide--D-alanyl-D-alanine ligase</fullName>
            <ecNumber evidence="12">6.3.2.10</ecNumber>
        </recommendedName>
        <alternativeName>
            <fullName evidence="12">D-alanyl-D-alanine-adding enzyme</fullName>
        </alternativeName>
    </domain>
</protein>
<dbReference type="GO" id="GO:0000287">
    <property type="term" value="F:magnesium ion binding"/>
    <property type="evidence" value="ECO:0007669"/>
    <property type="project" value="UniProtKB-UniRule"/>
</dbReference>
<dbReference type="NCBIfam" id="TIGR01085">
    <property type="entry name" value="murE"/>
    <property type="match status" value="1"/>
</dbReference>
<comment type="PTM">
    <text evidence="11">Carboxylation is probably crucial for Mg(2+) binding and, consequently, for the gamma-phosphate positioning of ATP.</text>
</comment>
<dbReference type="Gene3D" id="3.90.190.20">
    <property type="entry name" value="Mur ligase, C-terminal domain"/>
    <property type="match status" value="2"/>
</dbReference>
<accession>A0A857C5P1</accession>
<evidence type="ECO:0000256" key="9">
    <source>
        <dbReference type="ARBA" id="ARBA00023306"/>
    </source>
</evidence>
<evidence type="ECO:0000256" key="11">
    <source>
        <dbReference type="HAMAP-Rule" id="MF_00208"/>
    </source>
</evidence>
<feature type="binding site" evidence="11">
    <location>
        <position position="187"/>
    </location>
    <ligand>
        <name>UDP-N-acetyl-alpha-D-muramoyl-L-alanyl-D-glutamate</name>
        <dbReference type="ChEBI" id="CHEBI:83900"/>
    </ligand>
</feature>
<dbReference type="AlphaFoldDB" id="A0A857C5P1"/>
<dbReference type="PANTHER" id="PTHR43024">
    <property type="entry name" value="UDP-N-ACETYLMURAMOYL-TRIPEPTIDE--D-ALANYL-D-ALANINE LIGASE"/>
    <property type="match status" value="1"/>
</dbReference>
<dbReference type="GO" id="GO:0005737">
    <property type="term" value="C:cytoplasm"/>
    <property type="evidence" value="ECO:0007669"/>
    <property type="project" value="UniProtKB-SubCell"/>
</dbReference>
<evidence type="ECO:0000256" key="7">
    <source>
        <dbReference type="ARBA" id="ARBA00022960"/>
    </source>
</evidence>
<comment type="subcellular location">
    <subcellularLocation>
        <location evidence="12 13">Cytoplasm</location>
    </subcellularLocation>
</comment>
<keyword evidence="6 12" id="KW-0067">ATP-binding</keyword>
<dbReference type="SUPFAM" id="SSF63418">
    <property type="entry name" value="MurE/MurF N-terminal domain"/>
    <property type="match status" value="2"/>
</dbReference>
<evidence type="ECO:0000259" key="18">
    <source>
        <dbReference type="Pfam" id="PF08245"/>
    </source>
</evidence>
<evidence type="ECO:0000313" key="20">
    <source>
        <dbReference type="Proteomes" id="UP000435648"/>
    </source>
</evidence>
<organism evidence="19 20">
    <name type="scientific">Stappia indica</name>
    <dbReference type="NCBI Taxonomy" id="538381"/>
    <lineage>
        <taxon>Bacteria</taxon>
        <taxon>Pseudomonadati</taxon>
        <taxon>Pseudomonadota</taxon>
        <taxon>Alphaproteobacteria</taxon>
        <taxon>Hyphomicrobiales</taxon>
        <taxon>Stappiaceae</taxon>
        <taxon>Stappia</taxon>
    </lineage>
</organism>
<feature type="short sequence motif" description="Meso-diaminopimelate recognition motif" evidence="11">
    <location>
        <begin position="409"/>
        <end position="412"/>
    </location>
</feature>
<feature type="domain" description="Mur ligase central" evidence="18">
    <location>
        <begin position="110"/>
        <end position="313"/>
    </location>
</feature>
<keyword evidence="5 12" id="KW-0547">Nucleotide-binding</keyword>
<dbReference type="GO" id="GO:0051301">
    <property type="term" value="P:cell division"/>
    <property type="evidence" value="ECO:0007669"/>
    <property type="project" value="UniProtKB-KW"/>
</dbReference>
<feature type="domain" description="Mur ligase N-terminal catalytic" evidence="16">
    <location>
        <begin position="20"/>
        <end position="68"/>
    </location>
</feature>
<evidence type="ECO:0000256" key="2">
    <source>
        <dbReference type="ARBA" id="ARBA00022490"/>
    </source>
</evidence>
<comment type="similarity">
    <text evidence="1 11">Belongs to the MurCDEF family. MurE subfamily.</text>
</comment>
<keyword evidence="8 12" id="KW-0573">Peptidoglycan synthesis</keyword>
<feature type="domain" description="Mur ligase C-terminal" evidence="17">
    <location>
        <begin position="1136"/>
        <end position="1250"/>
    </location>
</feature>
<dbReference type="GO" id="GO:0008765">
    <property type="term" value="F:UDP-N-acetylmuramoylalanyl-D-glutamate-2,6-diaminopimelate ligase activity"/>
    <property type="evidence" value="ECO:0007669"/>
    <property type="project" value="UniProtKB-UniRule"/>
</dbReference>
<evidence type="ECO:0000256" key="15">
    <source>
        <dbReference type="SAM" id="MobiDB-lite"/>
    </source>
</evidence>
<comment type="function">
    <text evidence="12 14">Involved in cell wall formation. Catalyzes the final step in the synthesis of UDP-N-acetylmuramoyl-pentapeptide, the precursor of murein.</text>
</comment>
<comment type="pathway">
    <text evidence="12 13">Cell wall biogenesis; peptidoglycan biosynthesis.</text>
</comment>
<feature type="domain" description="Mur ligase central" evidence="18">
    <location>
        <begin position="911"/>
        <end position="1100"/>
    </location>
</feature>
<dbReference type="NCBIfam" id="NF010693">
    <property type="entry name" value="PRK14093.1"/>
    <property type="match status" value="1"/>
</dbReference>
<feature type="binding site" evidence="12">
    <location>
        <begin position="913"/>
        <end position="919"/>
    </location>
    <ligand>
        <name>ATP</name>
        <dbReference type="ChEBI" id="CHEBI:30616"/>
    </ligand>
</feature>
<evidence type="ECO:0000256" key="14">
    <source>
        <dbReference type="RuleBase" id="RU004136"/>
    </source>
</evidence>
<dbReference type="GO" id="GO:0008360">
    <property type="term" value="P:regulation of cell shape"/>
    <property type="evidence" value="ECO:0007669"/>
    <property type="project" value="UniProtKB-KW"/>
</dbReference>
<keyword evidence="11" id="KW-0460">Magnesium</keyword>
<evidence type="ECO:0000256" key="4">
    <source>
        <dbReference type="ARBA" id="ARBA00022618"/>
    </source>
</evidence>
<dbReference type="GO" id="GO:0005524">
    <property type="term" value="F:ATP binding"/>
    <property type="evidence" value="ECO:0007669"/>
    <property type="project" value="UniProtKB-UniRule"/>
</dbReference>
<dbReference type="Proteomes" id="UP000435648">
    <property type="component" value="Chromosome"/>
</dbReference>
<feature type="binding site" evidence="11">
    <location>
        <begin position="409"/>
        <end position="412"/>
    </location>
    <ligand>
        <name>meso-2,6-diaminopimelate</name>
        <dbReference type="ChEBI" id="CHEBI:57791"/>
    </ligand>
</feature>
<feature type="compositionally biased region" description="Acidic residues" evidence="15">
    <location>
        <begin position="590"/>
        <end position="613"/>
    </location>
</feature>
<keyword evidence="10 12" id="KW-0961">Cell wall biogenesis/degradation</keyword>
<dbReference type="Gene3D" id="3.40.1390.10">
    <property type="entry name" value="MurE/MurF, N-terminal domain"/>
    <property type="match status" value="2"/>
</dbReference>
<feature type="binding site" evidence="11">
    <location>
        <position position="181"/>
    </location>
    <ligand>
        <name>UDP-N-acetyl-alpha-D-muramoyl-L-alanyl-D-glutamate</name>
        <dbReference type="ChEBI" id="CHEBI:83900"/>
    </ligand>
</feature>
<dbReference type="GO" id="GO:0047480">
    <property type="term" value="F:UDP-N-acetylmuramoyl-tripeptide-D-alanyl-D-alanine ligase activity"/>
    <property type="evidence" value="ECO:0007669"/>
    <property type="project" value="UniProtKB-UniRule"/>
</dbReference>
<dbReference type="InterPro" id="IPR005863">
    <property type="entry name" value="UDP-N-AcMur_synth"/>
</dbReference>
<dbReference type="InterPro" id="IPR005761">
    <property type="entry name" value="UDP-N-AcMur-Glu-dNH2Pim_ligase"/>
</dbReference>
<feature type="compositionally biased region" description="Acidic residues" evidence="15">
    <location>
        <begin position="659"/>
        <end position="732"/>
    </location>
</feature>
<name>A0A857C5P1_9HYPH</name>
<evidence type="ECO:0000313" key="19">
    <source>
        <dbReference type="EMBL" id="QGZ34227.1"/>
    </source>
</evidence>
<feature type="domain" description="Mur ligase N-terminal catalytic" evidence="16">
    <location>
        <begin position="825"/>
        <end position="873"/>
    </location>
</feature>
<dbReference type="OrthoDB" id="9800958at2"/>
<evidence type="ECO:0000259" key="17">
    <source>
        <dbReference type="Pfam" id="PF02875"/>
    </source>
</evidence>
<keyword evidence="2 12" id="KW-0963">Cytoplasm</keyword>
<evidence type="ECO:0000256" key="8">
    <source>
        <dbReference type="ARBA" id="ARBA00022984"/>
    </source>
</evidence>
<comment type="similarity">
    <text evidence="12">Belongs to the MurCDEF family. MurF subfamily.</text>
</comment>
<feature type="binding site" evidence="11">
    <location>
        <position position="461"/>
    </location>
    <ligand>
        <name>meso-2,6-diaminopimelate</name>
        <dbReference type="ChEBI" id="CHEBI:57791"/>
    </ligand>
</feature>
<dbReference type="UniPathway" id="UPA00219"/>
<dbReference type="PANTHER" id="PTHR43024:SF1">
    <property type="entry name" value="UDP-N-ACETYLMURAMOYL-TRIPEPTIDE--D-ALANYL-D-ALANINE LIGASE"/>
    <property type="match status" value="1"/>
</dbReference>
<dbReference type="NCBIfam" id="NF001124">
    <property type="entry name" value="PRK00139.1-2"/>
    <property type="match status" value="1"/>
</dbReference>
<dbReference type="HAMAP" id="MF_00208">
    <property type="entry name" value="MurE"/>
    <property type="match status" value="1"/>
</dbReference>
<dbReference type="InterPro" id="IPR035911">
    <property type="entry name" value="MurE/MurF_N"/>
</dbReference>
<dbReference type="InterPro" id="IPR036565">
    <property type="entry name" value="Mur-like_cat_sf"/>
</dbReference>
<dbReference type="InterPro" id="IPR013221">
    <property type="entry name" value="Mur_ligase_cen"/>
</dbReference>
<proteinExistence type="inferred from homology"/>
<sequence>MLLKDLTGEQVLAAPEFETEIAGLSADSRTVSRGFVFAALKGAKADGTRFITAARDAGAGALLVGSDTPLAALGPDEGCCPVIVSDDPRRTLALMAARFYERQPETLVAVTGTSGKTSVAVFVRQIFAHAGFEAASLGTIGTVTSRGAQYGSLTTPDPVSLHQTLARLADDGITHAALEASSHGLDQRRLDGLRLTAAAFTNLGRDHLDYHADVEDYLAAKMRLFDTLLEGDQPVVLEPSAPYAGRVLALAHELGRSVFTVGEGGDDLKLLDIRHDGFAQVLSIETIEGFFEVRLPLAGRFQVSNALVAAGLAICCGVPTSVALSALEDLQGAPGRLELIGETDDGALVFVDYAHKPDALDTALAALRPFTKGRLIVVFGAGGDRDPGKRPLMGQAAARQADIVIVTDDNPRSEDPAAIRAEVMDGAPEALEIGDRRDAIEAAIGMLQPGDVLCIAGKGHEPGQIVGDEVLPFSDHEVAREAIAALAESALFDAAEDGGINLGLDGARDLDDALEQALAESFDLSEEIAGETAEQTGEEDGLHLELSEDDLLDELFEEEDDRDADEAQDFALSEEAAEDELLAEDLAEEDLVDEDEVLEEGPSEEEPAEDELMAEMPQAEDAPADEDDLLAEDGSESRGFPEIRLTEEDLLADELLPADAEEGEGEQENGAEPFDAESETDEPASETEFVLELDADELLEGADEAEEDLSADEAPVDEIAQDEPGAEPLDEPATEDEIFAAADEPELEADIAPEPEVAPRPVAASVHPAFVAPAVPSFTAPAAQVVKPAPVVGEPIAAEPDRPLWYLDEMVEATGGELRGSDIPHVTGVSIDSRSIAAGEAFVAIAGERFDGHDFAAKACEAGAALAIVARERVGALPPQGRYLVVEDPLEALRDLGRASRARSRARIVAVTGSVGKTSTKDMLKLALSPSGRTHAPVASFNNHWGVPLTLARMPADTEYGVFEIGMNHPGEITPLVQMVRPHVAAITTVEAVHLEFFGSVERIAQAKGEIFLGLEPGGLALLNRDNNQFDLLTYLAKAAGVRRIATFGRQGPADVQAERVAAQTGCSSISGHVFDQQITYKVGAPGVHLVTNSLAVLGAVAELGGDLARAGMALAAFRAPKGRGEQAALKLPNGRATLIDESYNANPASMRAALNLLKETPIERNGRRIAVIGDMLELGEAELQLHEALNRPVAESGADLVYCVGPRMHALWELLPKHQRGAYSEEAAGLKPLLVEDIRPGDVIMIKGSLGTRMGPLVEALKRDFPVDDDGAE</sequence>
<comment type="catalytic activity">
    <reaction evidence="11">
        <text>UDP-N-acetyl-alpha-D-muramoyl-L-alanyl-D-glutamate + meso-2,6-diaminopimelate + ATP = UDP-N-acetyl-alpha-D-muramoyl-L-alanyl-gamma-D-glutamyl-meso-2,6-diaminopimelate + ADP + phosphate + H(+)</text>
        <dbReference type="Rhea" id="RHEA:23676"/>
        <dbReference type="ChEBI" id="CHEBI:15378"/>
        <dbReference type="ChEBI" id="CHEBI:30616"/>
        <dbReference type="ChEBI" id="CHEBI:43474"/>
        <dbReference type="ChEBI" id="CHEBI:57791"/>
        <dbReference type="ChEBI" id="CHEBI:83900"/>
        <dbReference type="ChEBI" id="CHEBI:83905"/>
        <dbReference type="ChEBI" id="CHEBI:456216"/>
        <dbReference type="EC" id="6.3.2.13"/>
    </reaction>
</comment>
<feature type="binding site" evidence="11">
    <location>
        <position position="189"/>
    </location>
    <ligand>
        <name>UDP-N-acetyl-alpha-D-muramoyl-L-alanyl-D-glutamate</name>
        <dbReference type="ChEBI" id="CHEBI:83900"/>
    </ligand>
</feature>
<dbReference type="InterPro" id="IPR000713">
    <property type="entry name" value="Mur_ligase_N"/>
</dbReference>
<evidence type="ECO:0000256" key="10">
    <source>
        <dbReference type="ARBA" id="ARBA00023316"/>
    </source>
</evidence>
<feature type="compositionally biased region" description="Basic and acidic residues" evidence="15">
    <location>
        <begin position="635"/>
        <end position="647"/>
    </location>
</feature>
<dbReference type="HAMAP" id="MF_02019">
    <property type="entry name" value="MurF"/>
    <property type="match status" value="1"/>
</dbReference>
<dbReference type="InterPro" id="IPR036615">
    <property type="entry name" value="Mur_ligase_C_dom_sf"/>
</dbReference>
<dbReference type="EC" id="6.3.2.13" evidence="11"/>
<keyword evidence="7 12" id="KW-0133">Cell shape</keyword>
<evidence type="ECO:0000256" key="13">
    <source>
        <dbReference type="RuleBase" id="RU004135"/>
    </source>
</evidence>
<dbReference type="NCBIfam" id="NF001126">
    <property type="entry name" value="PRK00139.1-4"/>
    <property type="match status" value="1"/>
</dbReference>
<dbReference type="InterPro" id="IPR051046">
    <property type="entry name" value="MurCDEF_CellWall_CoF430Synth"/>
</dbReference>
<keyword evidence="3 12" id="KW-0436">Ligase</keyword>
<feature type="binding site" evidence="11">
    <location>
        <position position="385"/>
    </location>
    <ligand>
        <name>meso-2,6-diaminopimelate</name>
        <dbReference type="ChEBI" id="CHEBI:57791"/>
    </ligand>
</feature>
<evidence type="ECO:0000256" key="5">
    <source>
        <dbReference type="ARBA" id="ARBA00022741"/>
    </source>
</evidence>
<dbReference type="GO" id="GO:0009252">
    <property type="term" value="P:peptidoglycan biosynthetic process"/>
    <property type="evidence" value="ECO:0007669"/>
    <property type="project" value="UniProtKB-UniRule"/>
</dbReference>
<dbReference type="Pfam" id="PF01225">
    <property type="entry name" value="Mur_ligase"/>
    <property type="match status" value="2"/>
</dbReference>
<evidence type="ECO:0000256" key="1">
    <source>
        <dbReference type="ARBA" id="ARBA00005898"/>
    </source>
</evidence>
<feature type="binding site" evidence="11">
    <location>
        <begin position="154"/>
        <end position="155"/>
    </location>
    <ligand>
        <name>UDP-N-acetyl-alpha-D-muramoyl-L-alanyl-D-glutamate</name>
        <dbReference type="ChEBI" id="CHEBI:83900"/>
    </ligand>
</feature>
<feature type="region of interest" description="Disordered" evidence="15">
    <location>
        <begin position="590"/>
        <end position="732"/>
    </location>
</feature>
<dbReference type="EC" id="6.3.2.10" evidence="12"/>
<dbReference type="KEGG" id="siw:GH266_06695"/>
<feature type="binding site" evidence="11">
    <location>
        <begin position="112"/>
        <end position="118"/>
    </location>
    <ligand>
        <name>ATP</name>
        <dbReference type="ChEBI" id="CHEBI:30616"/>
    </ligand>
</feature>
<dbReference type="Pfam" id="PF02875">
    <property type="entry name" value="Mur_ligase_C"/>
    <property type="match status" value="2"/>
</dbReference>
<dbReference type="NCBIfam" id="TIGR01143">
    <property type="entry name" value="murF"/>
    <property type="match status" value="1"/>
</dbReference>
<evidence type="ECO:0000256" key="3">
    <source>
        <dbReference type="ARBA" id="ARBA00022598"/>
    </source>
</evidence>
<feature type="domain" description="Mur ligase C-terminal" evidence="17">
    <location>
        <begin position="335"/>
        <end position="459"/>
    </location>
</feature>
<dbReference type="SUPFAM" id="SSF53244">
    <property type="entry name" value="MurD-like peptide ligases, peptide-binding domain"/>
    <property type="match status" value="2"/>
</dbReference>
<reference evidence="19 20" key="1">
    <citation type="submission" date="2019-12" db="EMBL/GenBank/DDBJ databases">
        <title>The genome of Stappia indica PHM037.</title>
        <authorList>
            <person name="Kacar D."/>
            <person name="Galan B."/>
            <person name="Canedo L."/>
            <person name="Rodriguez P."/>
            <person name="de la Calle F."/>
            <person name="Garcia J.L."/>
        </authorList>
    </citation>
    <scope>NUCLEOTIDE SEQUENCE [LARGE SCALE GENOMIC DNA]</scope>
    <source>
        <strain evidence="19 20">PHM037</strain>
    </source>
</reference>
<evidence type="ECO:0000256" key="12">
    <source>
        <dbReference type="HAMAP-Rule" id="MF_02019"/>
    </source>
</evidence>
<feature type="binding site" evidence="11">
    <location>
        <position position="28"/>
    </location>
    <ligand>
        <name>UDP-N-acetyl-alpha-D-muramoyl-L-alanyl-D-glutamate</name>
        <dbReference type="ChEBI" id="CHEBI:83900"/>
    </ligand>
</feature>
<dbReference type="SUPFAM" id="SSF53623">
    <property type="entry name" value="MurD-like peptide ligases, catalytic domain"/>
    <property type="match status" value="2"/>
</dbReference>
<feature type="compositionally biased region" description="Acidic residues" evidence="15">
    <location>
        <begin position="622"/>
        <end position="634"/>
    </location>
</feature>